<feature type="transmembrane region" description="Helical" evidence="1">
    <location>
        <begin position="20"/>
        <end position="37"/>
    </location>
</feature>
<keyword evidence="1" id="KW-1133">Transmembrane helix</keyword>
<keyword evidence="3" id="KW-1185">Reference proteome</keyword>
<protein>
    <submittedName>
        <fullName evidence="2">Uncharacterized protein</fullName>
    </submittedName>
</protein>
<keyword evidence="1" id="KW-0472">Membrane</keyword>
<accession>A0A6A6V4X3</accession>
<gene>
    <name evidence="2" type="ORF">M011DRAFT_157494</name>
</gene>
<feature type="transmembrane region" description="Helical" evidence="1">
    <location>
        <begin position="58"/>
        <end position="77"/>
    </location>
</feature>
<reference evidence="2" key="1">
    <citation type="journal article" date="2020" name="Stud. Mycol.">
        <title>101 Dothideomycetes genomes: a test case for predicting lifestyles and emergence of pathogens.</title>
        <authorList>
            <person name="Haridas S."/>
            <person name="Albert R."/>
            <person name="Binder M."/>
            <person name="Bloem J."/>
            <person name="Labutti K."/>
            <person name="Salamov A."/>
            <person name="Andreopoulos B."/>
            <person name="Baker S."/>
            <person name="Barry K."/>
            <person name="Bills G."/>
            <person name="Bluhm B."/>
            <person name="Cannon C."/>
            <person name="Castanera R."/>
            <person name="Culley D."/>
            <person name="Daum C."/>
            <person name="Ezra D."/>
            <person name="Gonzalez J."/>
            <person name="Henrissat B."/>
            <person name="Kuo A."/>
            <person name="Liang C."/>
            <person name="Lipzen A."/>
            <person name="Lutzoni F."/>
            <person name="Magnuson J."/>
            <person name="Mondo S."/>
            <person name="Nolan M."/>
            <person name="Ohm R."/>
            <person name="Pangilinan J."/>
            <person name="Park H.-J."/>
            <person name="Ramirez L."/>
            <person name="Alfaro M."/>
            <person name="Sun H."/>
            <person name="Tritt A."/>
            <person name="Yoshinaga Y."/>
            <person name="Zwiers L.-H."/>
            <person name="Turgeon B."/>
            <person name="Goodwin S."/>
            <person name="Spatafora J."/>
            <person name="Crous P."/>
            <person name="Grigoriev I."/>
        </authorList>
    </citation>
    <scope>NUCLEOTIDE SEQUENCE</scope>
    <source>
        <strain evidence="2">CBS 119925</strain>
    </source>
</reference>
<proteinExistence type="predicted"/>
<dbReference type="EMBL" id="MU006586">
    <property type="protein sequence ID" value="KAF2744799.1"/>
    <property type="molecule type" value="Genomic_DNA"/>
</dbReference>
<keyword evidence="1" id="KW-0812">Transmembrane</keyword>
<sequence length="83" mass="9908">MGIRTHTLAWWEEKDERRTHTVVFLMIFFILSFASFISGRCSNWKLWKLGSGKYPCSFWIDMAFVLGFHVAFAFWGWDAKEYT</sequence>
<dbReference type="Proteomes" id="UP000799440">
    <property type="component" value="Unassembled WGS sequence"/>
</dbReference>
<evidence type="ECO:0000313" key="2">
    <source>
        <dbReference type="EMBL" id="KAF2744799.1"/>
    </source>
</evidence>
<dbReference type="AlphaFoldDB" id="A0A6A6V4X3"/>
<evidence type="ECO:0000313" key="3">
    <source>
        <dbReference type="Proteomes" id="UP000799440"/>
    </source>
</evidence>
<name>A0A6A6V4X3_9PLEO</name>
<evidence type="ECO:0000256" key="1">
    <source>
        <dbReference type="SAM" id="Phobius"/>
    </source>
</evidence>
<organism evidence="2 3">
    <name type="scientific">Sporormia fimetaria CBS 119925</name>
    <dbReference type="NCBI Taxonomy" id="1340428"/>
    <lineage>
        <taxon>Eukaryota</taxon>
        <taxon>Fungi</taxon>
        <taxon>Dikarya</taxon>
        <taxon>Ascomycota</taxon>
        <taxon>Pezizomycotina</taxon>
        <taxon>Dothideomycetes</taxon>
        <taxon>Pleosporomycetidae</taxon>
        <taxon>Pleosporales</taxon>
        <taxon>Sporormiaceae</taxon>
        <taxon>Sporormia</taxon>
    </lineage>
</organism>